<comment type="catalytic activity">
    <reaction evidence="7">
        <text>7,8-dihydroneopterin 3'-triphosphate + H2O = 6-carboxy-5,6,7,8-tetrahydropterin + triphosphate + acetaldehyde + 2 H(+)</text>
        <dbReference type="Rhea" id="RHEA:27966"/>
        <dbReference type="ChEBI" id="CHEBI:15343"/>
        <dbReference type="ChEBI" id="CHEBI:15377"/>
        <dbReference type="ChEBI" id="CHEBI:15378"/>
        <dbReference type="ChEBI" id="CHEBI:18036"/>
        <dbReference type="ChEBI" id="CHEBI:58462"/>
        <dbReference type="ChEBI" id="CHEBI:61032"/>
        <dbReference type="EC" id="4.1.2.50"/>
    </reaction>
</comment>
<evidence type="ECO:0000256" key="6">
    <source>
        <dbReference type="ARBA" id="ARBA00031449"/>
    </source>
</evidence>
<dbReference type="EC" id="4.1.2.50" evidence="4"/>
<evidence type="ECO:0000256" key="2">
    <source>
        <dbReference type="ARBA" id="ARBA00005061"/>
    </source>
</evidence>
<dbReference type="InterPro" id="IPR038418">
    <property type="entry name" value="6-PTP_synth/QueD_sf"/>
</dbReference>
<dbReference type="RefSeq" id="WP_304779158.1">
    <property type="nucleotide sequence ID" value="NZ_JAOTJD010000036.1"/>
</dbReference>
<dbReference type="InterPro" id="IPR007115">
    <property type="entry name" value="6-PTP_synth/QueD"/>
</dbReference>
<dbReference type="Pfam" id="PF01242">
    <property type="entry name" value="PTPS"/>
    <property type="match status" value="1"/>
</dbReference>
<comment type="function">
    <text evidence="1">Catalyzes the conversion of 7,8-dihydroneopterin triphosphate (H2NTP) to 6-carboxy-5,6,7,8-tetrahydropterin (CPH4) and acetaldehyde.</text>
</comment>
<gene>
    <name evidence="8" type="ORF">OCL97_16810</name>
</gene>
<evidence type="ECO:0000256" key="3">
    <source>
        <dbReference type="ARBA" id="ARBA00008900"/>
    </source>
</evidence>
<reference evidence="8 9" key="1">
    <citation type="submission" date="2022-09" db="EMBL/GenBank/DDBJ databases">
        <title>New species of Phenylobacterium.</title>
        <authorList>
            <person name="Mieszkin S."/>
        </authorList>
    </citation>
    <scope>NUCLEOTIDE SEQUENCE [LARGE SCALE GENOMIC DNA]</scope>
    <source>
        <strain evidence="8 9">HK31-G</strain>
    </source>
</reference>
<comment type="similarity">
    <text evidence="3">Belongs to the PTPS family. QueD subfamily.</text>
</comment>
<evidence type="ECO:0000313" key="8">
    <source>
        <dbReference type="EMBL" id="MFD3265621.1"/>
    </source>
</evidence>
<dbReference type="EMBL" id="JAOTJD010000036">
    <property type="protein sequence ID" value="MFD3265621.1"/>
    <property type="molecule type" value="Genomic_DNA"/>
</dbReference>
<organism evidence="8 9">
    <name type="scientific">Phenylobacterium ferrooxidans</name>
    <dbReference type="NCBI Taxonomy" id="2982689"/>
    <lineage>
        <taxon>Bacteria</taxon>
        <taxon>Pseudomonadati</taxon>
        <taxon>Pseudomonadota</taxon>
        <taxon>Alphaproteobacteria</taxon>
        <taxon>Caulobacterales</taxon>
        <taxon>Caulobacteraceae</taxon>
        <taxon>Phenylobacterium</taxon>
    </lineage>
</organism>
<sequence>MAHLSTKTYGAERGLSCALRQWAADSHCNLIHGYSLGFKFTFAAEQLDHRGWVIDFGKGGFGPIRDWLHQTFDHTVLVAEDDPARSEFLRLRDLGLAEVRIVPGTSCERVAEYVFSVTHPMIVAATKGRCWILAVECFEHGANSAIYENPQGVIGKVSADVLHALMHAT</sequence>
<proteinExistence type="inferred from homology"/>
<keyword evidence="9" id="KW-1185">Reference proteome</keyword>
<comment type="pathway">
    <text evidence="2">Purine metabolism; 7-cyano-7-deazaguanine biosynthesis.</text>
</comment>
<accession>A0ABW6CV38</accession>
<evidence type="ECO:0000256" key="1">
    <source>
        <dbReference type="ARBA" id="ARBA00002285"/>
    </source>
</evidence>
<evidence type="ECO:0000256" key="5">
    <source>
        <dbReference type="ARBA" id="ARBA00018141"/>
    </source>
</evidence>
<evidence type="ECO:0000256" key="7">
    <source>
        <dbReference type="ARBA" id="ARBA00048807"/>
    </source>
</evidence>
<comment type="caution">
    <text evidence="8">The sequence shown here is derived from an EMBL/GenBank/DDBJ whole genome shotgun (WGS) entry which is preliminary data.</text>
</comment>
<evidence type="ECO:0000256" key="4">
    <source>
        <dbReference type="ARBA" id="ARBA00012982"/>
    </source>
</evidence>
<dbReference type="Gene3D" id="3.30.479.10">
    <property type="entry name" value="6-pyruvoyl tetrahydropterin synthase/QueD"/>
    <property type="match status" value="1"/>
</dbReference>
<evidence type="ECO:0000313" key="9">
    <source>
        <dbReference type="Proteomes" id="UP001598130"/>
    </source>
</evidence>
<protein>
    <recommendedName>
        <fullName evidence="5">6-carboxy-5,6,7,8-tetrahydropterin synthase</fullName>
        <ecNumber evidence="4">4.1.2.50</ecNumber>
    </recommendedName>
    <alternativeName>
        <fullName evidence="6">Queuosine biosynthesis protein QueD</fullName>
    </alternativeName>
</protein>
<dbReference type="SUPFAM" id="SSF55620">
    <property type="entry name" value="Tetrahydrobiopterin biosynthesis enzymes-like"/>
    <property type="match status" value="1"/>
</dbReference>
<dbReference type="Proteomes" id="UP001598130">
    <property type="component" value="Unassembled WGS sequence"/>
</dbReference>
<name>A0ABW6CV38_9CAUL</name>